<dbReference type="CDD" id="cd06548">
    <property type="entry name" value="GH18_chitinase"/>
    <property type="match status" value="1"/>
</dbReference>
<evidence type="ECO:0000259" key="14">
    <source>
        <dbReference type="PROSITE" id="PS51910"/>
    </source>
</evidence>
<feature type="signal peptide" evidence="13">
    <location>
        <begin position="1"/>
        <end position="23"/>
    </location>
</feature>
<reference evidence="15" key="2">
    <citation type="submission" date="2023-06" db="EMBL/GenBank/DDBJ databases">
        <authorList>
            <consortium name="Lawrence Berkeley National Laboratory"/>
            <person name="Haridas S."/>
            <person name="Hensen N."/>
            <person name="Bonometti L."/>
            <person name="Westerberg I."/>
            <person name="Brannstrom I.O."/>
            <person name="Guillou S."/>
            <person name="Cros-Aarteil S."/>
            <person name="Calhoun S."/>
            <person name="Kuo A."/>
            <person name="Mondo S."/>
            <person name="Pangilinan J."/>
            <person name="Riley R."/>
            <person name="LaButti K."/>
            <person name="Andreopoulos B."/>
            <person name="Lipzen A."/>
            <person name="Chen C."/>
            <person name="Yanf M."/>
            <person name="Daum C."/>
            <person name="Ng V."/>
            <person name="Clum A."/>
            <person name="Steindorff A."/>
            <person name="Ohm R."/>
            <person name="Martin F."/>
            <person name="Silar P."/>
            <person name="Natvig D."/>
            <person name="Lalanne C."/>
            <person name="Gautier V."/>
            <person name="Ament-velasquez S.L."/>
            <person name="Kruys A."/>
            <person name="Hutchinson M.I."/>
            <person name="Powell A.J."/>
            <person name="Barry K."/>
            <person name="Miller A.N."/>
            <person name="Grigoriev I.V."/>
            <person name="Debuchy R."/>
            <person name="Gladieux P."/>
            <person name="Thoren M.H."/>
            <person name="Johannesson H."/>
        </authorList>
    </citation>
    <scope>NUCLEOTIDE SEQUENCE</scope>
    <source>
        <strain evidence="15">CBS 232.78</strain>
    </source>
</reference>
<keyword evidence="5" id="KW-0964">Secreted</keyword>
<comment type="similarity">
    <text evidence="3">Belongs to the glycosyl hydrolase 18 family. Chitinase class V subfamily.</text>
</comment>
<feature type="chain" id="PRO_5041954767" description="chitinase" evidence="13">
    <location>
        <begin position="24"/>
        <end position="434"/>
    </location>
</feature>
<keyword evidence="9" id="KW-0119">Carbohydrate metabolism</keyword>
<dbReference type="Proteomes" id="UP001285441">
    <property type="component" value="Unassembled WGS sequence"/>
</dbReference>
<gene>
    <name evidence="15" type="ORF">B0H63DRAFT_427882</name>
</gene>
<evidence type="ECO:0000256" key="8">
    <source>
        <dbReference type="ARBA" id="ARBA00023180"/>
    </source>
</evidence>
<sequence length="434" mass="46681">MLRITFKSVALAALSLCSLVAHATPIGEQASGVAPAEAAVERRQASGYKNIVYFTNWGIYGRDYQPAQLPASQITHVLYSFANVRPEGEVYLSDTYADLDKHYPTDSWNDVGTNVYGCVKQLFLLKKANRHLKVLLSIGGWTYSTNFAAAASTATTRALFASSSVRLLADLGFDGIDVDWEYPANAAEAQNFVLLLQAIRSALDSYSSQYAGGYHFLLTVASPAGPVNYNKMQLRSMGQVLDFFNLMAYDYSGSWDTIAGHQANLYPSSGAPVTTPFSTDRAVSDYIAAGVPASKIVLGLPIYGRSFANTDGLGKPFSGAGGGTWETGVYDYKALPRPGATTSYDAVSGATYSYSASAREFVSYDTPDMIAKKVAYLKGRGLGGSMFWEASADRTDAAGSLITTSFNALGGIDRSQNQLSFPNSKYANMRAQFV</sequence>
<dbReference type="GO" id="GO:0006032">
    <property type="term" value="P:chitin catabolic process"/>
    <property type="evidence" value="ECO:0007669"/>
    <property type="project" value="UniProtKB-KW"/>
</dbReference>
<evidence type="ECO:0000313" key="15">
    <source>
        <dbReference type="EMBL" id="KAK3389416.1"/>
    </source>
</evidence>
<keyword evidence="11" id="KW-0624">Polysaccharide degradation</keyword>
<keyword evidence="16" id="KW-1185">Reference proteome</keyword>
<evidence type="ECO:0000256" key="5">
    <source>
        <dbReference type="ARBA" id="ARBA00022525"/>
    </source>
</evidence>
<dbReference type="Pfam" id="PF00704">
    <property type="entry name" value="Glyco_hydro_18"/>
    <property type="match status" value="1"/>
</dbReference>
<comment type="catalytic activity">
    <reaction evidence="1">
        <text>Random endo-hydrolysis of N-acetyl-beta-D-glucosaminide (1-&gt;4)-beta-linkages in chitin and chitodextrins.</text>
        <dbReference type="EC" id="3.2.1.14"/>
    </reaction>
</comment>
<evidence type="ECO:0000256" key="4">
    <source>
        <dbReference type="ARBA" id="ARBA00012729"/>
    </source>
</evidence>
<feature type="domain" description="GH18" evidence="14">
    <location>
        <begin position="48"/>
        <end position="412"/>
    </location>
</feature>
<dbReference type="EMBL" id="JAULSW010000002">
    <property type="protein sequence ID" value="KAK3389416.1"/>
    <property type="molecule type" value="Genomic_DNA"/>
</dbReference>
<organism evidence="15 16">
    <name type="scientific">Podospora didyma</name>
    <dbReference type="NCBI Taxonomy" id="330526"/>
    <lineage>
        <taxon>Eukaryota</taxon>
        <taxon>Fungi</taxon>
        <taxon>Dikarya</taxon>
        <taxon>Ascomycota</taxon>
        <taxon>Pezizomycotina</taxon>
        <taxon>Sordariomycetes</taxon>
        <taxon>Sordariomycetidae</taxon>
        <taxon>Sordariales</taxon>
        <taxon>Podosporaceae</taxon>
        <taxon>Podospora</taxon>
    </lineage>
</organism>
<comment type="subcellular location">
    <subcellularLocation>
        <location evidence="2">Secreted</location>
    </subcellularLocation>
</comment>
<evidence type="ECO:0000256" key="2">
    <source>
        <dbReference type="ARBA" id="ARBA00004613"/>
    </source>
</evidence>
<keyword evidence="6 12" id="KW-0378">Hydrolase</keyword>
<evidence type="ECO:0000256" key="12">
    <source>
        <dbReference type="RuleBase" id="RU000489"/>
    </source>
</evidence>
<dbReference type="GO" id="GO:0008843">
    <property type="term" value="F:endochitinase activity"/>
    <property type="evidence" value="ECO:0007669"/>
    <property type="project" value="UniProtKB-EC"/>
</dbReference>
<evidence type="ECO:0000256" key="13">
    <source>
        <dbReference type="SAM" id="SignalP"/>
    </source>
</evidence>
<dbReference type="FunFam" id="3.10.50.10:FF:000005">
    <property type="entry name" value="Endochitinase B1"/>
    <property type="match status" value="1"/>
</dbReference>
<keyword evidence="8" id="KW-0325">Glycoprotein</keyword>
<dbReference type="PROSITE" id="PS01095">
    <property type="entry name" value="GH18_1"/>
    <property type="match status" value="1"/>
</dbReference>
<dbReference type="SMART" id="SM00636">
    <property type="entry name" value="Glyco_18"/>
    <property type="match status" value="1"/>
</dbReference>
<comment type="caution">
    <text evidence="15">The sequence shown here is derived from an EMBL/GenBank/DDBJ whole genome shotgun (WGS) entry which is preliminary data.</text>
</comment>
<evidence type="ECO:0000256" key="11">
    <source>
        <dbReference type="ARBA" id="ARBA00023326"/>
    </source>
</evidence>
<evidence type="ECO:0000256" key="1">
    <source>
        <dbReference type="ARBA" id="ARBA00000822"/>
    </source>
</evidence>
<dbReference type="InterPro" id="IPR001223">
    <property type="entry name" value="Glyco_hydro18_cat"/>
</dbReference>
<dbReference type="InterPro" id="IPR029070">
    <property type="entry name" value="Chitinase_insertion_sf"/>
</dbReference>
<dbReference type="InterPro" id="IPR050314">
    <property type="entry name" value="Glycosyl_Hydrlase_18"/>
</dbReference>
<keyword evidence="10 12" id="KW-0326">Glycosidase</keyword>
<keyword evidence="7" id="KW-0146">Chitin degradation</keyword>
<proteinExistence type="inferred from homology"/>
<reference evidence="15" key="1">
    <citation type="journal article" date="2023" name="Mol. Phylogenet. Evol.">
        <title>Genome-scale phylogeny and comparative genomics of the fungal order Sordariales.</title>
        <authorList>
            <person name="Hensen N."/>
            <person name="Bonometti L."/>
            <person name="Westerberg I."/>
            <person name="Brannstrom I.O."/>
            <person name="Guillou S."/>
            <person name="Cros-Aarteil S."/>
            <person name="Calhoun S."/>
            <person name="Haridas S."/>
            <person name="Kuo A."/>
            <person name="Mondo S."/>
            <person name="Pangilinan J."/>
            <person name="Riley R."/>
            <person name="LaButti K."/>
            <person name="Andreopoulos B."/>
            <person name="Lipzen A."/>
            <person name="Chen C."/>
            <person name="Yan M."/>
            <person name="Daum C."/>
            <person name="Ng V."/>
            <person name="Clum A."/>
            <person name="Steindorff A."/>
            <person name="Ohm R.A."/>
            <person name="Martin F."/>
            <person name="Silar P."/>
            <person name="Natvig D.O."/>
            <person name="Lalanne C."/>
            <person name="Gautier V."/>
            <person name="Ament-Velasquez S.L."/>
            <person name="Kruys A."/>
            <person name="Hutchinson M.I."/>
            <person name="Powell A.J."/>
            <person name="Barry K."/>
            <person name="Miller A.N."/>
            <person name="Grigoriev I.V."/>
            <person name="Debuchy R."/>
            <person name="Gladieux P."/>
            <person name="Hiltunen Thoren M."/>
            <person name="Johannesson H."/>
        </authorList>
    </citation>
    <scope>NUCLEOTIDE SEQUENCE</scope>
    <source>
        <strain evidence="15">CBS 232.78</strain>
    </source>
</reference>
<dbReference type="PANTHER" id="PTHR11177">
    <property type="entry name" value="CHITINASE"/>
    <property type="match status" value="1"/>
</dbReference>
<evidence type="ECO:0000256" key="3">
    <source>
        <dbReference type="ARBA" id="ARBA00008682"/>
    </source>
</evidence>
<evidence type="ECO:0000256" key="7">
    <source>
        <dbReference type="ARBA" id="ARBA00023024"/>
    </source>
</evidence>
<dbReference type="InterPro" id="IPR017853">
    <property type="entry name" value="GH"/>
</dbReference>
<evidence type="ECO:0000256" key="10">
    <source>
        <dbReference type="ARBA" id="ARBA00023295"/>
    </source>
</evidence>
<dbReference type="InterPro" id="IPR011583">
    <property type="entry name" value="Chitinase_II/V-like_cat"/>
</dbReference>
<dbReference type="EC" id="3.2.1.14" evidence="4"/>
<dbReference type="GO" id="GO:0000272">
    <property type="term" value="P:polysaccharide catabolic process"/>
    <property type="evidence" value="ECO:0007669"/>
    <property type="project" value="UniProtKB-KW"/>
</dbReference>
<dbReference type="PANTHER" id="PTHR11177:SF317">
    <property type="entry name" value="CHITINASE 12-RELATED"/>
    <property type="match status" value="1"/>
</dbReference>
<dbReference type="PROSITE" id="PS51910">
    <property type="entry name" value="GH18_2"/>
    <property type="match status" value="1"/>
</dbReference>
<evidence type="ECO:0000313" key="16">
    <source>
        <dbReference type="Proteomes" id="UP001285441"/>
    </source>
</evidence>
<dbReference type="Gene3D" id="3.20.20.80">
    <property type="entry name" value="Glycosidases"/>
    <property type="match status" value="1"/>
</dbReference>
<dbReference type="Gene3D" id="3.10.50.10">
    <property type="match status" value="1"/>
</dbReference>
<dbReference type="AlphaFoldDB" id="A0AAE0NXF2"/>
<name>A0AAE0NXF2_9PEZI</name>
<keyword evidence="13" id="KW-0732">Signal</keyword>
<dbReference type="SUPFAM" id="SSF51445">
    <property type="entry name" value="(Trans)glycosidases"/>
    <property type="match status" value="1"/>
</dbReference>
<protein>
    <recommendedName>
        <fullName evidence="4">chitinase</fullName>
        <ecNumber evidence="4">3.2.1.14</ecNumber>
    </recommendedName>
</protein>
<dbReference type="GO" id="GO:0008061">
    <property type="term" value="F:chitin binding"/>
    <property type="evidence" value="ECO:0007669"/>
    <property type="project" value="InterPro"/>
</dbReference>
<accession>A0AAE0NXF2</accession>
<dbReference type="SUPFAM" id="SSF54556">
    <property type="entry name" value="Chitinase insertion domain"/>
    <property type="match status" value="1"/>
</dbReference>
<dbReference type="InterPro" id="IPR001579">
    <property type="entry name" value="Glyco_hydro_18_chit_AS"/>
</dbReference>
<dbReference type="GO" id="GO:0005576">
    <property type="term" value="C:extracellular region"/>
    <property type="evidence" value="ECO:0007669"/>
    <property type="project" value="UniProtKB-SubCell"/>
</dbReference>
<dbReference type="FunFam" id="3.20.20.80:FF:000095">
    <property type="entry name" value="Endochitinase B1"/>
    <property type="match status" value="1"/>
</dbReference>
<evidence type="ECO:0000256" key="6">
    <source>
        <dbReference type="ARBA" id="ARBA00022801"/>
    </source>
</evidence>
<evidence type="ECO:0000256" key="9">
    <source>
        <dbReference type="ARBA" id="ARBA00023277"/>
    </source>
</evidence>